<dbReference type="SUPFAM" id="SSF53098">
    <property type="entry name" value="Ribonuclease H-like"/>
    <property type="match status" value="1"/>
</dbReference>
<accession>K1YGP2</accession>
<comment type="caution">
    <text evidence="1">The sequence shown here is derived from an EMBL/GenBank/DDBJ whole genome shotgun (WGS) entry which is preliminary data.</text>
</comment>
<organism evidence="1">
    <name type="scientific">uncultured bacterium</name>
    <name type="common">gcode 4</name>
    <dbReference type="NCBI Taxonomy" id="1234023"/>
    <lineage>
        <taxon>Bacteria</taxon>
        <taxon>environmental samples</taxon>
    </lineage>
</organism>
<gene>
    <name evidence="1" type="ORF">ACD_80C00223G0004</name>
</gene>
<dbReference type="InterPro" id="IPR036397">
    <property type="entry name" value="RNaseH_sf"/>
</dbReference>
<protein>
    <submittedName>
        <fullName evidence="1">Uncharacterized protein</fullName>
    </submittedName>
</protein>
<reference evidence="1" key="1">
    <citation type="journal article" date="2012" name="Science">
        <title>Fermentation, hydrogen, and sulfur metabolism in multiple uncultivated bacterial phyla.</title>
        <authorList>
            <person name="Wrighton K.C."/>
            <person name="Thomas B.C."/>
            <person name="Sharon I."/>
            <person name="Miller C.S."/>
            <person name="Castelle C.J."/>
            <person name="VerBerkmoes N.C."/>
            <person name="Wilkins M.J."/>
            <person name="Hettich R.L."/>
            <person name="Lipton M.S."/>
            <person name="Williams K.H."/>
            <person name="Long P.E."/>
            <person name="Banfield J.F."/>
        </authorList>
    </citation>
    <scope>NUCLEOTIDE SEQUENCE [LARGE SCALE GENOMIC DNA]</scope>
</reference>
<name>K1YGP2_9BACT</name>
<dbReference type="GO" id="GO:0003676">
    <property type="term" value="F:nucleic acid binding"/>
    <property type="evidence" value="ECO:0007669"/>
    <property type="project" value="InterPro"/>
</dbReference>
<dbReference type="EMBL" id="AMFJ01036230">
    <property type="protein sequence ID" value="EKD24514.1"/>
    <property type="molecule type" value="Genomic_DNA"/>
</dbReference>
<dbReference type="AlphaFoldDB" id="K1YGP2"/>
<dbReference type="Gene3D" id="3.30.420.10">
    <property type="entry name" value="Ribonuclease H-like superfamily/Ribonuclease H"/>
    <property type="match status" value="1"/>
</dbReference>
<evidence type="ECO:0000313" key="1">
    <source>
        <dbReference type="EMBL" id="EKD24514.1"/>
    </source>
</evidence>
<proteinExistence type="predicted"/>
<sequence>RPLRLVRHAGHGSWDETALAILALTKMNWNNDALYDPLPVTIGYSKVLARVVKRMSGLGSAPYQFRFFM</sequence>
<dbReference type="InterPro" id="IPR012337">
    <property type="entry name" value="RNaseH-like_sf"/>
</dbReference>
<feature type="non-terminal residue" evidence="1">
    <location>
        <position position="1"/>
    </location>
</feature>